<dbReference type="NCBIfam" id="NF041874">
    <property type="entry name" value="EPS_EpsC"/>
    <property type="match status" value="1"/>
</dbReference>
<dbReference type="Pfam" id="PF00132">
    <property type="entry name" value="Hexapep"/>
    <property type="match status" value="1"/>
</dbReference>
<evidence type="ECO:0000256" key="4">
    <source>
        <dbReference type="ARBA" id="ARBA00022605"/>
    </source>
</evidence>
<gene>
    <name evidence="9" type="ORF">PPROV_000463600</name>
</gene>
<dbReference type="InterPro" id="IPR011004">
    <property type="entry name" value="Trimer_LpxA-like_sf"/>
</dbReference>
<name>A0A830HKR1_9CHLO</name>
<dbReference type="PANTHER" id="PTHR42811">
    <property type="entry name" value="SERINE ACETYLTRANSFERASE"/>
    <property type="match status" value="1"/>
</dbReference>
<feature type="compositionally biased region" description="Low complexity" evidence="7">
    <location>
        <begin position="30"/>
        <end position="45"/>
    </location>
</feature>
<evidence type="ECO:0000256" key="1">
    <source>
        <dbReference type="ARBA" id="ARBA00004876"/>
    </source>
</evidence>
<organism evidence="9 10">
    <name type="scientific">Pycnococcus provasolii</name>
    <dbReference type="NCBI Taxonomy" id="41880"/>
    <lineage>
        <taxon>Eukaryota</taxon>
        <taxon>Viridiplantae</taxon>
        <taxon>Chlorophyta</taxon>
        <taxon>Pseudoscourfieldiophyceae</taxon>
        <taxon>Pseudoscourfieldiales</taxon>
        <taxon>Pycnococcaceae</taxon>
        <taxon>Pycnococcus</taxon>
    </lineage>
</organism>
<feature type="domain" description="Serine acetyltransferase N-terminal" evidence="8">
    <location>
        <begin position="151"/>
        <end position="258"/>
    </location>
</feature>
<protein>
    <recommendedName>
        <fullName evidence="3">serine O-acetyltransferase</fullName>
        <ecNumber evidence="3">2.3.1.30</ecNumber>
    </recommendedName>
</protein>
<feature type="region of interest" description="Disordered" evidence="7">
    <location>
        <begin position="1"/>
        <end position="94"/>
    </location>
</feature>
<evidence type="ECO:0000313" key="10">
    <source>
        <dbReference type="Proteomes" id="UP000660262"/>
    </source>
</evidence>
<dbReference type="SUPFAM" id="SSF51161">
    <property type="entry name" value="Trimeric LpxA-like enzymes"/>
    <property type="match status" value="1"/>
</dbReference>
<keyword evidence="4" id="KW-0028">Amino-acid biosynthesis</keyword>
<dbReference type="EC" id="2.3.1.30" evidence="3"/>
<dbReference type="InterPro" id="IPR001451">
    <property type="entry name" value="Hexapep"/>
</dbReference>
<comment type="pathway">
    <text evidence="1">Amino-acid biosynthesis; L-cysteine biosynthesis; L-cysteine from L-serine: step 1/2.</text>
</comment>
<dbReference type="OrthoDB" id="25818at2759"/>
<evidence type="ECO:0000256" key="5">
    <source>
        <dbReference type="ARBA" id="ARBA00022679"/>
    </source>
</evidence>
<dbReference type="AlphaFoldDB" id="A0A830HKR1"/>
<dbReference type="PROSITE" id="PS00101">
    <property type="entry name" value="HEXAPEP_TRANSFERASES"/>
    <property type="match status" value="1"/>
</dbReference>
<feature type="compositionally biased region" description="Basic and acidic residues" evidence="7">
    <location>
        <begin position="111"/>
        <end position="128"/>
    </location>
</feature>
<evidence type="ECO:0000256" key="3">
    <source>
        <dbReference type="ARBA" id="ARBA00013266"/>
    </source>
</evidence>
<keyword evidence="6" id="KW-0012">Acyltransferase</keyword>
<reference evidence="9" key="1">
    <citation type="submission" date="2020-10" db="EMBL/GenBank/DDBJ databases">
        <title>Unveiling of a novel bifunctional photoreceptor, Dualchrome1, isolated from a cosmopolitan green alga.</title>
        <authorList>
            <person name="Suzuki S."/>
            <person name="Kawachi M."/>
        </authorList>
    </citation>
    <scope>NUCLEOTIDE SEQUENCE</scope>
    <source>
        <strain evidence="9">NIES 2893</strain>
    </source>
</reference>
<accession>A0A830HKR1</accession>
<evidence type="ECO:0000256" key="7">
    <source>
        <dbReference type="SAM" id="MobiDB-lite"/>
    </source>
</evidence>
<evidence type="ECO:0000256" key="6">
    <source>
        <dbReference type="ARBA" id="ARBA00023315"/>
    </source>
</evidence>
<dbReference type="InterPro" id="IPR053376">
    <property type="entry name" value="Serine_acetyltransferase"/>
</dbReference>
<dbReference type="InterPro" id="IPR042122">
    <property type="entry name" value="Ser_AcTrfase_N_sf"/>
</dbReference>
<dbReference type="UniPathway" id="UPA00136">
    <property type="reaction ID" value="UER00199"/>
</dbReference>
<dbReference type="GO" id="GO:0005737">
    <property type="term" value="C:cytoplasm"/>
    <property type="evidence" value="ECO:0007669"/>
    <property type="project" value="InterPro"/>
</dbReference>
<sequence>MHQQVVRRQGHRLRNLKFGGGGGGGGGVGSSAIRGASSSSSSSSSPSHPDETNADAPPPPTPSPKHKTKPTTQTRFTPDSKSEEWSSAMTPAFPDYMRSTQTEELFCEDVRESEHVDATSREEDLSGDRRRRNRRDTLNGDVTIRERRDTLWSAIKAEVRRDAEAEPMLSSFLYSSILDNSKGGSLEQCISRILANRMQSVTLLATQLNEIFQKTYQGDPNVRTAMRADLKACRERDPACKAYSDALLYSKGFHALQAHRASHALWTSGRKDLALMLQSRISEVFSVDIHPGARIGKGILMDHGMGVVIGETAVIGDRVSILQGVTLGGTGKEGGDRHPKVGSGVLIGPHATILGNISIGDDTMIAACSLVLKDVRAGSMVAGSPARVVAQTMGTPSERMMQEIEPVSEKSQQSFCEWWQDAVKEQVEEQRRDGKDASS</sequence>
<dbReference type="CDD" id="cd03354">
    <property type="entry name" value="LbH_SAT"/>
    <property type="match status" value="1"/>
</dbReference>
<dbReference type="EMBL" id="BNJQ01000011">
    <property type="protein sequence ID" value="GHP05889.1"/>
    <property type="molecule type" value="Genomic_DNA"/>
</dbReference>
<dbReference type="InterPro" id="IPR045304">
    <property type="entry name" value="LbH_SAT"/>
</dbReference>
<dbReference type="GO" id="GO:0006535">
    <property type="term" value="P:cysteine biosynthetic process from serine"/>
    <property type="evidence" value="ECO:0007669"/>
    <property type="project" value="InterPro"/>
</dbReference>
<dbReference type="InterPro" id="IPR018357">
    <property type="entry name" value="Hexapep_transf_CS"/>
</dbReference>
<keyword evidence="10" id="KW-1185">Reference proteome</keyword>
<comment type="caution">
    <text evidence="9">The sequence shown here is derived from an EMBL/GenBank/DDBJ whole genome shotgun (WGS) entry which is preliminary data.</text>
</comment>
<dbReference type="GO" id="GO:0009001">
    <property type="term" value="F:serine O-acetyltransferase activity"/>
    <property type="evidence" value="ECO:0007669"/>
    <property type="project" value="UniProtKB-EC"/>
</dbReference>
<dbReference type="Pfam" id="PF06426">
    <property type="entry name" value="SATase_N"/>
    <property type="match status" value="1"/>
</dbReference>
<dbReference type="InterPro" id="IPR005881">
    <property type="entry name" value="Ser_O-AcTrfase"/>
</dbReference>
<dbReference type="InterPro" id="IPR010493">
    <property type="entry name" value="Ser_AcTrfase_N"/>
</dbReference>
<keyword evidence="5" id="KW-0808">Transferase</keyword>
<feature type="compositionally biased region" description="Gly residues" evidence="7">
    <location>
        <begin position="18"/>
        <end position="29"/>
    </location>
</feature>
<dbReference type="SMART" id="SM00971">
    <property type="entry name" value="SATase_N"/>
    <property type="match status" value="1"/>
</dbReference>
<proteinExistence type="inferred from homology"/>
<dbReference type="FunFam" id="2.160.10.10:FF:000002">
    <property type="entry name" value="Serine acetyltransferase"/>
    <property type="match status" value="1"/>
</dbReference>
<evidence type="ECO:0000313" key="9">
    <source>
        <dbReference type="EMBL" id="GHP05889.1"/>
    </source>
</evidence>
<evidence type="ECO:0000259" key="8">
    <source>
        <dbReference type="SMART" id="SM00971"/>
    </source>
</evidence>
<dbReference type="NCBIfam" id="TIGR01172">
    <property type="entry name" value="cysE"/>
    <property type="match status" value="1"/>
</dbReference>
<evidence type="ECO:0000256" key="2">
    <source>
        <dbReference type="ARBA" id="ARBA00007274"/>
    </source>
</evidence>
<dbReference type="Proteomes" id="UP000660262">
    <property type="component" value="Unassembled WGS sequence"/>
</dbReference>
<dbReference type="Gene3D" id="1.10.3130.10">
    <property type="entry name" value="serine acetyltransferase, domain 1"/>
    <property type="match status" value="1"/>
</dbReference>
<feature type="region of interest" description="Disordered" evidence="7">
    <location>
        <begin position="111"/>
        <end position="133"/>
    </location>
</feature>
<dbReference type="Gene3D" id="2.160.10.10">
    <property type="entry name" value="Hexapeptide repeat proteins"/>
    <property type="match status" value="1"/>
</dbReference>
<comment type="similarity">
    <text evidence="2">Belongs to the transferase hexapeptide repeat family.</text>
</comment>